<proteinExistence type="inferred from homology"/>
<keyword evidence="1" id="KW-0677">Repeat</keyword>
<feature type="region of interest" description="Disordered" evidence="2">
    <location>
        <begin position="284"/>
        <end position="303"/>
    </location>
</feature>
<dbReference type="HOGENOM" id="CLU_000901_0_0_1"/>
<feature type="region of interest" description="Disordered" evidence="2">
    <location>
        <begin position="1819"/>
        <end position="1893"/>
    </location>
</feature>
<keyword evidence="1" id="KW-0539">Nucleus</keyword>
<protein>
    <recommendedName>
        <fullName evidence="1">Sister chromatid cohesion protein</fullName>
    </recommendedName>
</protein>
<keyword evidence="5" id="KW-1185">Reference proteome</keyword>
<feature type="compositionally biased region" description="Basic and acidic residues" evidence="2">
    <location>
        <begin position="674"/>
        <end position="684"/>
    </location>
</feature>
<dbReference type="GO" id="GO:0090694">
    <property type="term" value="C:Scc2-Scc4 cohesin loading complex"/>
    <property type="evidence" value="ECO:0007669"/>
    <property type="project" value="TreeGrafter"/>
</dbReference>
<feature type="compositionally biased region" description="Polar residues" evidence="2">
    <location>
        <begin position="154"/>
        <end position="164"/>
    </location>
</feature>
<dbReference type="InterPro" id="IPR033031">
    <property type="entry name" value="Scc2/Nipped-B"/>
</dbReference>
<dbReference type="GO" id="GO:0140588">
    <property type="term" value="P:chromatin looping"/>
    <property type="evidence" value="ECO:0007669"/>
    <property type="project" value="InterPro"/>
</dbReference>
<comment type="caution">
    <text evidence="4">The sequence shown here is derived from an EMBL/GenBank/DDBJ whole genome shotgun (WGS) entry which is preliminary data.</text>
</comment>
<dbReference type="OMA" id="GSTDWPA"/>
<feature type="compositionally biased region" description="Polar residues" evidence="2">
    <location>
        <begin position="182"/>
        <end position="196"/>
    </location>
</feature>
<feature type="region of interest" description="Disordered" evidence="2">
    <location>
        <begin position="243"/>
        <end position="276"/>
    </location>
</feature>
<dbReference type="GO" id="GO:0061775">
    <property type="term" value="F:cohesin loader activity"/>
    <property type="evidence" value="ECO:0007669"/>
    <property type="project" value="InterPro"/>
</dbReference>
<dbReference type="GO" id="GO:0034087">
    <property type="term" value="P:establishment of mitotic sister chromatid cohesion"/>
    <property type="evidence" value="ECO:0007669"/>
    <property type="project" value="TreeGrafter"/>
</dbReference>
<comment type="subcellular location">
    <subcellularLocation>
        <location evidence="1">Nucleus</location>
    </subcellularLocation>
</comment>
<dbReference type="EMBL" id="JOWA01000121">
    <property type="protein sequence ID" value="KEZ40491.1"/>
    <property type="molecule type" value="Genomic_DNA"/>
</dbReference>
<comment type="similarity">
    <text evidence="1">Belongs to the SCC2/Nipped-B family.</text>
</comment>
<accession>A0A084FZH9</accession>
<organism evidence="4 5">
    <name type="scientific">Pseudallescheria apiosperma</name>
    <name type="common">Scedosporium apiospermum</name>
    <dbReference type="NCBI Taxonomy" id="563466"/>
    <lineage>
        <taxon>Eukaryota</taxon>
        <taxon>Fungi</taxon>
        <taxon>Dikarya</taxon>
        <taxon>Ascomycota</taxon>
        <taxon>Pezizomycotina</taxon>
        <taxon>Sordariomycetes</taxon>
        <taxon>Hypocreomycetidae</taxon>
        <taxon>Microascales</taxon>
        <taxon>Microascaceae</taxon>
        <taxon>Scedosporium</taxon>
    </lineage>
</organism>
<feature type="region of interest" description="Disordered" evidence="2">
    <location>
        <begin position="151"/>
        <end position="196"/>
    </location>
</feature>
<dbReference type="InterPro" id="IPR016024">
    <property type="entry name" value="ARM-type_fold"/>
</dbReference>
<dbReference type="CDD" id="cd23958">
    <property type="entry name" value="SCC2"/>
    <property type="match status" value="1"/>
</dbReference>
<dbReference type="PANTHER" id="PTHR21704">
    <property type="entry name" value="NIPPED-B-LIKE PROTEIN DELANGIN SCC2-RELATED"/>
    <property type="match status" value="1"/>
</dbReference>
<dbReference type="PANTHER" id="PTHR21704:SF18">
    <property type="entry name" value="NIPPED-B-LIKE PROTEIN"/>
    <property type="match status" value="1"/>
</dbReference>
<name>A0A084FZH9_PSEDA</name>
<feature type="compositionally biased region" description="Pro residues" evidence="2">
    <location>
        <begin position="284"/>
        <end position="294"/>
    </location>
</feature>
<dbReference type="InterPro" id="IPR024986">
    <property type="entry name" value="Nipped-B_C"/>
</dbReference>
<evidence type="ECO:0000313" key="4">
    <source>
        <dbReference type="EMBL" id="KEZ40491.1"/>
    </source>
</evidence>
<keyword evidence="1" id="KW-0131">Cell cycle</keyword>
<feature type="compositionally biased region" description="Low complexity" evidence="2">
    <location>
        <begin position="165"/>
        <end position="174"/>
    </location>
</feature>
<dbReference type="VEuPathDB" id="FungiDB:SAPIO_CDS8380"/>
<dbReference type="GeneID" id="27727452"/>
<dbReference type="OrthoDB" id="418242at2759"/>
<dbReference type="RefSeq" id="XP_016640290.1">
    <property type="nucleotide sequence ID" value="XM_016790027.1"/>
</dbReference>
<dbReference type="Pfam" id="PF12830">
    <property type="entry name" value="Nipped-B_C"/>
    <property type="match status" value="1"/>
</dbReference>
<dbReference type="GO" id="GO:0003682">
    <property type="term" value="F:chromatin binding"/>
    <property type="evidence" value="ECO:0007669"/>
    <property type="project" value="TreeGrafter"/>
</dbReference>
<dbReference type="GO" id="GO:0071169">
    <property type="term" value="P:establishment of protein localization to chromatin"/>
    <property type="evidence" value="ECO:0007669"/>
    <property type="project" value="TreeGrafter"/>
</dbReference>
<gene>
    <name evidence="4" type="ORF">SAPIO_CDS8380</name>
</gene>
<feature type="region of interest" description="Disordered" evidence="2">
    <location>
        <begin position="325"/>
        <end position="356"/>
    </location>
</feature>
<dbReference type="GO" id="GO:0010468">
    <property type="term" value="P:regulation of gene expression"/>
    <property type="evidence" value="ECO:0007669"/>
    <property type="project" value="InterPro"/>
</dbReference>
<feature type="compositionally biased region" description="Low complexity" evidence="2">
    <location>
        <begin position="246"/>
        <end position="258"/>
    </location>
</feature>
<evidence type="ECO:0000256" key="2">
    <source>
        <dbReference type="SAM" id="MobiDB-lite"/>
    </source>
</evidence>
<dbReference type="InterPro" id="IPR011989">
    <property type="entry name" value="ARM-like"/>
</dbReference>
<dbReference type="GO" id="GO:1990414">
    <property type="term" value="P:replication-born double-strand break repair via sister chromatid exchange"/>
    <property type="evidence" value="ECO:0007669"/>
    <property type="project" value="TreeGrafter"/>
</dbReference>
<feature type="domain" description="Sister chromatid cohesion C-terminal" evidence="3">
    <location>
        <begin position="1480"/>
        <end position="1665"/>
    </location>
</feature>
<dbReference type="FunFam" id="1.25.10.10:FF:000494">
    <property type="entry name" value="Sister chromatid cohesion protein"/>
    <property type="match status" value="1"/>
</dbReference>
<feature type="compositionally biased region" description="Polar residues" evidence="2">
    <location>
        <begin position="1"/>
        <end position="11"/>
    </location>
</feature>
<dbReference type="Gene3D" id="1.25.10.10">
    <property type="entry name" value="Leucine-rich Repeat Variant"/>
    <property type="match status" value="1"/>
</dbReference>
<dbReference type="SUPFAM" id="SSF48371">
    <property type="entry name" value="ARM repeat"/>
    <property type="match status" value="1"/>
</dbReference>
<evidence type="ECO:0000313" key="5">
    <source>
        <dbReference type="Proteomes" id="UP000028545"/>
    </source>
</evidence>
<dbReference type="KEGG" id="sapo:SAPIO_CDS8380"/>
<dbReference type="Pfam" id="PF20168">
    <property type="entry name" value="PDS5"/>
    <property type="match status" value="1"/>
</dbReference>
<feature type="compositionally biased region" description="Basic residues" evidence="2">
    <location>
        <begin position="1847"/>
        <end position="1877"/>
    </location>
</feature>
<reference evidence="4 5" key="1">
    <citation type="journal article" date="2014" name="Genome Announc.">
        <title>Draft genome sequence of the pathogenic fungus Scedosporium apiospermum.</title>
        <authorList>
            <person name="Vandeputte P."/>
            <person name="Ghamrawi S."/>
            <person name="Rechenmann M."/>
            <person name="Iltis A."/>
            <person name="Giraud S."/>
            <person name="Fleury M."/>
            <person name="Thornton C."/>
            <person name="Delhaes L."/>
            <person name="Meyer W."/>
            <person name="Papon N."/>
            <person name="Bouchara J.P."/>
        </authorList>
    </citation>
    <scope>NUCLEOTIDE SEQUENCE [LARGE SCALE GENOMIC DNA]</scope>
    <source>
        <strain evidence="4 5">IHEM 14462</strain>
    </source>
</reference>
<dbReference type="Proteomes" id="UP000028545">
    <property type="component" value="Unassembled WGS sequence"/>
</dbReference>
<feature type="region of interest" description="Disordered" evidence="2">
    <location>
        <begin position="1"/>
        <end position="31"/>
    </location>
</feature>
<evidence type="ECO:0000259" key="3">
    <source>
        <dbReference type="Pfam" id="PF12830"/>
    </source>
</evidence>
<sequence length="1893" mass="209275">MANAYSGQKNGLSGGPGGHDSRNQLTRPFTLQEALPYSPQTSILPFTPDLIPDPIIGSGSLGAGLTDLFTRDEFDNVNRSGNAQSSNKKHIKQVADVLLHEIKPKERTDYKFKPIPRVPGVIGAERNAAEGLSPLARAIFDRVSNHFTYARQDASPSVMNGRPQSSSRKASSSKSKVKVETPTATPTITPNKAANAQSFNQNRAKIEVAIPLKKPININDYIEIDDLGAPSQLEQQPTSIDPAKLQATPQPQTQPEPTISHVPDTSTVNPSDLQIHPPPPPITPIKPPPTPMPMAPSQSPVSATVEKPSITVELGAPILDKDEYIEVPDSPDAPTHLSTKKRKRDDGLDGEGLIGASLDQRQRADAALQDLMKITREVFGAVGSAISGDVGVGHLVVLNESNEPTLTAYIHQKAQAAIQKVIGLGVYDQVPIEDLVRYQKLSEGSIKDVDALELKIDDTWGEPEIASWVQRIPDIETALKAARTALRIMSGGREDKRLYSEETIQQCIDLFKRIMDGIVVPMVELRNSGPPGVLFKLLLPHKKAIAPIFTNSQRLFSLLATLVTNIELSESVINTLEFLATRLIFVENAHYEKDSVIGVQRFDGLRLVAMDVLCQIFLMNPGQRQGIFDEILTSLEKLPVGKQSARHFKLADGGSIQPVSALIMRLVQSSAGKVDEAKERRRSALQDMDEDGEDSDTPKKSASGGRIMYTVKSEEDGCEQFDTAVKELQDAVTPLVETSKRNAGYVVGFIVNRALKSTKSGDTPYRNLLDLFVEDFTTCLDSPDWPGAELLLRFMMVRMVQLSEGEKTAAPAKNMALDVLGTMGAAISRLRSTVRKAASTLDGGDSDDLGRFLSELAMTALEQRARVEYAVSWSGPYRVALEHLEEKCANDHHLQSAISLVTCDWANKICAGYNSLEGDDEERDREFGRLAYRLRMMLDDRQWMSKEYTFKTVSATHSRLAYAVVLLRSQLCESFNAILNIVLGAMASDQATVRSKSLKSVNQVLETDPAILDGDSVVIHLILQCASDSSPQVRDSALGLIGKCMSMRPHLEEQLTDRVVDRFMDAGIGVRKRAMKLARDIYLRNKNRAIRVAIASGLLLRVQDPDESVRDLARQMIEEIWFAPFYYHSEDTPAFQASLTDHVNLMIQVSKAGHASAVLDKVLQSVLGPQTKPAEGPFAVCTKLVATMFELINSLDSDDPAVPSGRDALQVLMTFAKAEPKLFTFEQIKLLKPHLSNFTTMEDLHVFRAAVVIYRRVLPQLPAVHTQFFMEVRTQLLASIAKISKVLLDDVVACVWIVCGVLNTITPLARLSLSSLVGIQKLRQVPLSAQNIKVFQRYSIIVGMIGKHCDLDSQADVFKERFPKWKGKSVPGLMVDCLLPFATPDRPEDARKAALDAVGLICQAWPRTYVSPNVYTTFQQVFDEKIPALEDMILSSFKEFLLNEERRSEAATAAAAAGNSEGEKKRELTVMGGTNYDDVASATTQRFLKELTRISLATQDDHAFLAVEVLGSINRQGLVHPKETGVTLITLQTSSNPKISELAYQEYKSLHEKHETVLEREYAKAVQSAFAYQRDIVKDLRGATTNPFQSKLHLLTEILKISKSRNRQKFLEKLCQQVDFDATKLDVRQNPPYHVAFSRFIIENLAFFEYMTIGEVLTTVTAMEKTVTGTGTSIAHIIETEVFNVRMDVDQPPPPRANQQPGVGDQMDCAPLKPALPKLNIDQRKFRQLTSGAIILLALWEARTYLRRLYGLGTQRRDPRAKAAAKDMAKSPVKVQGITGDKFWEEVASHMTGLDSQEKMIEKCRAFVDLLNVDHEFKVADEDDDMDGDMAGTPSEEEDEGAPPERGRKRKGTGTPGGRKKRARSTSRPRPRGRPRKQSMDTDAAGDADQSWF</sequence>
<feature type="region of interest" description="Disordered" evidence="2">
    <location>
        <begin position="674"/>
        <end position="705"/>
    </location>
</feature>
<evidence type="ECO:0000256" key="1">
    <source>
        <dbReference type="RuleBase" id="RU364107"/>
    </source>
</evidence>
<feature type="compositionally biased region" description="Polar residues" evidence="2">
    <location>
        <begin position="263"/>
        <end position="272"/>
    </location>
</feature>